<evidence type="ECO:0008006" key="4">
    <source>
        <dbReference type="Google" id="ProtNLM"/>
    </source>
</evidence>
<reference evidence="2" key="1">
    <citation type="submission" date="2020-11" db="EMBL/GenBank/DDBJ databases">
        <title>The chromosome-scale genome resource for two endophytic Fusarium species: F. culmorum and F. pseudograminearum.</title>
        <authorList>
            <person name="Yuan Z."/>
        </authorList>
    </citation>
    <scope>NUCLEOTIDE SEQUENCE</scope>
    <source>
        <strain evidence="2">Class2-1B</strain>
    </source>
</reference>
<dbReference type="GO" id="GO:0003713">
    <property type="term" value="F:transcription coactivator activity"/>
    <property type="evidence" value="ECO:0007669"/>
    <property type="project" value="TreeGrafter"/>
</dbReference>
<feature type="region of interest" description="Disordered" evidence="1">
    <location>
        <begin position="1"/>
        <end position="128"/>
    </location>
</feature>
<feature type="region of interest" description="Disordered" evidence="1">
    <location>
        <begin position="199"/>
        <end position="623"/>
    </location>
</feature>
<feature type="compositionally biased region" description="Polar residues" evidence="1">
    <location>
        <begin position="510"/>
        <end position="526"/>
    </location>
</feature>
<organism evidence="2 3">
    <name type="scientific">Fusarium culmorum</name>
    <dbReference type="NCBI Taxonomy" id="5516"/>
    <lineage>
        <taxon>Eukaryota</taxon>
        <taxon>Fungi</taxon>
        <taxon>Dikarya</taxon>
        <taxon>Ascomycota</taxon>
        <taxon>Pezizomycotina</taxon>
        <taxon>Sordariomycetes</taxon>
        <taxon>Hypocreomycetidae</taxon>
        <taxon>Hypocreales</taxon>
        <taxon>Nectriaceae</taxon>
        <taxon>Fusarium</taxon>
    </lineage>
</organism>
<protein>
    <recommendedName>
        <fullName evidence="4">Integral membrane protein</fullName>
    </recommendedName>
</protein>
<feature type="compositionally biased region" description="Low complexity" evidence="1">
    <location>
        <begin position="203"/>
        <end position="213"/>
    </location>
</feature>
<feature type="compositionally biased region" description="Polar residues" evidence="1">
    <location>
        <begin position="226"/>
        <end position="243"/>
    </location>
</feature>
<dbReference type="EMBL" id="CP064747">
    <property type="protein sequence ID" value="QPC59316.1"/>
    <property type="molecule type" value="Genomic_DNA"/>
</dbReference>
<feature type="compositionally biased region" description="Polar residues" evidence="1">
    <location>
        <begin position="335"/>
        <end position="346"/>
    </location>
</feature>
<feature type="compositionally biased region" description="Polar residues" evidence="1">
    <location>
        <begin position="643"/>
        <end position="660"/>
    </location>
</feature>
<feature type="compositionally biased region" description="Polar residues" evidence="1">
    <location>
        <begin position="604"/>
        <end position="613"/>
    </location>
</feature>
<feature type="compositionally biased region" description="Low complexity" evidence="1">
    <location>
        <begin position="68"/>
        <end position="105"/>
    </location>
</feature>
<feature type="compositionally biased region" description="Polar residues" evidence="1">
    <location>
        <begin position="451"/>
        <end position="477"/>
    </location>
</feature>
<dbReference type="PANTHER" id="PTHR46007">
    <property type="entry name" value="MEDIATOR OF RNA POLYMERASE II TRANSCRIPTION SUBUNIT 12"/>
    <property type="match status" value="1"/>
</dbReference>
<sequence length="1376" mass="150077">MAASGPVYNNYQSPPPSHQPGQVPHPHHVQHPQAPGQSPVAQQPPYAHQSPQYQQYAGNQQIKYQSSPGQPMNNNPQTPQTHPSQSPQGQYPVQHQVPGQQPQYQLSAYGPQLRQSPQFQHPGLPQQYAPVQQPNVQTVSYGVAAPPTAAQHQQQYQQQAAQFASPPSASAQGQLQATAQSLFKSGKGFLGNIASNIKSKYPATTNAATTSSTVPYTGEPPKPTYNPAQHPTQTPLSPTNSFPQGYDPGQQVTPQHALQTPQQNVSPSAPGYPPVSHQGSFPQSQGLPGQSPQQGYNAPQQVPHQVPAPMNGVAGAQAANSQPSVHSPGAAASPYPQTSLHHQQSGPYAPTAPVQAPQSVAPAGPYGAQPGYGQSHSHVIPPQPNHHSPSSYGNPLPSWPQQTQANYSPAGAAPSSVSTGQAPVQVSAPVYGPMAMHSQPPHHDNPVPHASPSSQQAVPPLSQQAVTSGQVQNTLQMASPPPPPQQYQTTTSPTYHQPQLHQQVPLVQQHGQINASEMTPSSQVASYPSGEVSSSNYTQTSPSSPPSQNPHDRKPVAQVQQNGPSPQDHYQTHSQPQPQFTPYAPRPEQQVATPDQSHIPLPSSPLQNLNQPSGILPSAPEAGIQYQPHNSAVVHQAQQVHYGQPTHGTPTMPMNSQYHQQPVPPPPGPAPASTTTVPGQSFQSHQPVQQSSHSYQPVQVVTQQASGQITENISPQDPLASLSAQMDNLNMKTGEQRMAASGAAPSPKNEGPRGPPPCLAAGMVSDTLPYCPESRIVAYALDWYRLTAVPQYLICTRCYEDHIMGTHLSIHFERYHSPEGTESKCGFWSPRAREVLWPQALQINDIGHLRAFAEKTLTLPSCKGRVWSTASDGVKWWSMVNNEVDGFISCEACYEDCIVGTAFEGRFSPHRQQGPDENWMCDLCLPYITTAAVKMSKMNNWNSFIEAVKARVHLPVCEGKDEESNNGHWILPRRRIDNMRICEACYLDKLALTRFGNEFERHQRADGFDAFLESIGQKWKCSLTDTAVNMSIALEAALYRRDYEVFWNAARAICSLVPCTTNGIIGGNWWTIAGGCPEFDVCEACYKGAFETSDLGRFFEPAKRDPAATIICNFCPGSPRWGAFITKFAEALDKGIFSYYGDYVKKWAGVSTCPGIKNREKSKWWGHPEALACEDCWLNFVAETPLGDTVPVKGVYDERPLICQSWSPRMRNMWLAACAAGPPGSPESQKALDEFRAFGTKRVQVYNATVPHIEMIQSMMMMKRMQAMQQGQRSLMYQGMNSMSSIMGTTDGHLHGNSSIGYYETENGVTAANMMNNMHSGMADSNKMSDWMQIAQLQAAWMEARIEQARTAFEEKKTEEEEKNVCISSNTSSDFT</sequence>
<feature type="region of interest" description="Disordered" evidence="1">
    <location>
        <begin position="147"/>
        <end position="176"/>
    </location>
</feature>
<feature type="compositionally biased region" description="Low complexity" evidence="1">
    <location>
        <begin position="486"/>
        <end position="509"/>
    </location>
</feature>
<evidence type="ECO:0000313" key="3">
    <source>
        <dbReference type="Proteomes" id="UP000663297"/>
    </source>
</evidence>
<feature type="compositionally biased region" description="Polar residues" evidence="1">
    <location>
        <begin position="250"/>
        <end position="267"/>
    </location>
</feature>
<feature type="compositionally biased region" description="Polar residues" evidence="1">
    <location>
        <begin position="1366"/>
        <end position="1376"/>
    </location>
</feature>
<feature type="compositionally biased region" description="Polar residues" evidence="1">
    <location>
        <begin position="385"/>
        <end position="407"/>
    </location>
</feature>
<accession>A0A7S8CZQ8</accession>
<dbReference type="GO" id="GO:0045944">
    <property type="term" value="P:positive regulation of transcription by RNA polymerase II"/>
    <property type="evidence" value="ECO:0007669"/>
    <property type="project" value="TreeGrafter"/>
</dbReference>
<feature type="compositionally biased region" description="Basic and acidic residues" evidence="1">
    <location>
        <begin position="1354"/>
        <end position="1364"/>
    </location>
</feature>
<feature type="region of interest" description="Disordered" evidence="1">
    <location>
        <begin position="643"/>
        <end position="703"/>
    </location>
</feature>
<feature type="region of interest" description="Disordered" evidence="1">
    <location>
        <begin position="736"/>
        <end position="755"/>
    </location>
</feature>
<dbReference type="GO" id="GO:0016592">
    <property type="term" value="C:mediator complex"/>
    <property type="evidence" value="ECO:0007669"/>
    <property type="project" value="TreeGrafter"/>
</dbReference>
<dbReference type="PANTHER" id="PTHR46007:SF8">
    <property type="entry name" value="C2H2-TYPE DOMAIN-CONTAINING PROTEIN"/>
    <property type="match status" value="1"/>
</dbReference>
<proteinExistence type="predicted"/>
<evidence type="ECO:0000313" key="2">
    <source>
        <dbReference type="EMBL" id="QPC59316.1"/>
    </source>
</evidence>
<dbReference type="InterPro" id="IPR051647">
    <property type="entry name" value="Mediator_comp_sub12"/>
</dbReference>
<name>A0A7S8CZQ8_FUSCU</name>
<evidence type="ECO:0000256" key="1">
    <source>
        <dbReference type="SAM" id="MobiDB-lite"/>
    </source>
</evidence>
<gene>
    <name evidence="2" type="ORF">HYE67_001547</name>
</gene>
<feature type="compositionally biased region" description="Polar residues" evidence="1">
    <location>
        <begin position="49"/>
        <end position="67"/>
    </location>
</feature>
<feature type="compositionally biased region" description="Low complexity" evidence="1">
    <location>
        <begin position="349"/>
        <end position="374"/>
    </location>
</feature>
<feature type="compositionally biased region" description="Low complexity" evidence="1">
    <location>
        <begin position="533"/>
        <end position="542"/>
    </location>
</feature>
<feature type="compositionally biased region" description="Polar residues" evidence="1">
    <location>
        <begin position="415"/>
        <end position="424"/>
    </location>
</feature>
<dbReference type="Proteomes" id="UP000663297">
    <property type="component" value="Chromosome 1"/>
</dbReference>
<feature type="region of interest" description="Disordered" evidence="1">
    <location>
        <begin position="1354"/>
        <end position="1376"/>
    </location>
</feature>
<feature type="compositionally biased region" description="Polar residues" evidence="1">
    <location>
        <begin position="558"/>
        <end position="580"/>
    </location>
</feature>
<feature type="compositionally biased region" description="Low complexity" evidence="1">
    <location>
        <begin position="671"/>
        <end position="701"/>
    </location>
</feature>
<feature type="compositionally biased region" description="Low complexity" evidence="1">
    <location>
        <begin position="278"/>
        <end position="309"/>
    </location>
</feature>